<dbReference type="SUPFAM" id="SSF56954">
    <property type="entry name" value="Outer membrane efflux proteins (OEP)"/>
    <property type="match status" value="1"/>
</dbReference>
<dbReference type="RefSeq" id="WP_380187733.1">
    <property type="nucleotide sequence ID" value="NZ_JBHTBQ010000014.1"/>
</dbReference>
<dbReference type="Pfam" id="PF02321">
    <property type="entry name" value="OEP"/>
    <property type="match status" value="2"/>
</dbReference>
<keyword evidence="4" id="KW-1185">Reference proteome</keyword>
<feature type="chain" id="PRO_5044981638" evidence="2">
    <location>
        <begin position="26"/>
        <end position="481"/>
    </location>
</feature>
<keyword evidence="2" id="KW-0472">Membrane</keyword>
<gene>
    <name evidence="3" type="ORF">ACFQNF_09440</name>
</gene>
<evidence type="ECO:0000313" key="4">
    <source>
        <dbReference type="Proteomes" id="UP001596473"/>
    </source>
</evidence>
<feature type="signal peptide" evidence="2">
    <location>
        <begin position="1"/>
        <end position="25"/>
    </location>
</feature>
<dbReference type="InterPro" id="IPR010131">
    <property type="entry name" value="MdtP/NodT-like"/>
</dbReference>
<keyword evidence="2" id="KW-0449">Lipoprotein</keyword>
<dbReference type="Proteomes" id="UP001596473">
    <property type="component" value="Unassembled WGS sequence"/>
</dbReference>
<dbReference type="InterPro" id="IPR003423">
    <property type="entry name" value="OMP_efflux"/>
</dbReference>
<keyword evidence="2" id="KW-1134">Transmembrane beta strand</keyword>
<accession>A0ABW2R259</accession>
<comment type="similarity">
    <text evidence="1 2">Belongs to the outer membrane factor (OMF) (TC 1.B.17) family.</text>
</comment>
<comment type="subcellular location">
    <subcellularLocation>
        <location evidence="2">Cell membrane</location>
        <topology evidence="2">Lipid-anchor</topology>
    </subcellularLocation>
</comment>
<keyword evidence="2" id="KW-0564">Palmitate</keyword>
<keyword evidence="2" id="KW-0812">Transmembrane</keyword>
<dbReference type="EMBL" id="JBHTBQ010000014">
    <property type="protein sequence ID" value="MFC7420105.1"/>
    <property type="molecule type" value="Genomic_DNA"/>
</dbReference>
<evidence type="ECO:0000256" key="2">
    <source>
        <dbReference type="RuleBase" id="RU362097"/>
    </source>
</evidence>
<dbReference type="PANTHER" id="PTHR30203:SF32">
    <property type="entry name" value="CATION EFFLUX SYSTEM PROTEIN CUSC"/>
    <property type="match status" value="1"/>
</dbReference>
<keyword evidence="2" id="KW-0732">Signal</keyword>
<dbReference type="PANTHER" id="PTHR30203">
    <property type="entry name" value="OUTER MEMBRANE CATION EFFLUX PROTEIN"/>
    <property type="match status" value="1"/>
</dbReference>
<dbReference type="Gene3D" id="1.20.1600.10">
    <property type="entry name" value="Outer membrane efflux proteins (OEP)"/>
    <property type="match status" value="1"/>
</dbReference>
<evidence type="ECO:0000256" key="1">
    <source>
        <dbReference type="ARBA" id="ARBA00007613"/>
    </source>
</evidence>
<protein>
    <submittedName>
        <fullName evidence="3">Efflux transporter outer membrane subunit</fullName>
    </submittedName>
</protein>
<sequence>MLKLQITLRRAIPCACALLAACAAAPQAEKHGHPLPAYYPAAQTPPSAQATSAATLGWKNLFVDPYLQGLISNALAYNSDLQVASARVAEAKALYGIQDANRWPMVAVGAEAGRARKPADLSPVRKTLLGSQYQVGFSLATYELDFWGRVSSLNEAALAQFMASAEAKQAFQISLIALVSNSYLQDLELAERVSLAEKTLASREESLRIMQRRVDVGSASDLVLRQAQILMFSTRSELAVLKRQQAQNTALLAQLTGHADLPKTTHLALDQQGLEREIVAGLPSDLLLQRPDLRAAEQKLKASRANVKAARAAFFPSITLTGMAGMASSDLDRLFSSGQQIWSFLPQISLPLFDAGLTQHNLDLAEARKHLAVANYESTVRSAFRDVSNALAAQHWLTVQLAEQTELVKFEAERTRLADLRYEHGAITYLEVLDAKRALFSAEQALVQLRRARLSSTVDLYVAVGGGQDELLTPAGKKEEK</sequence>
<evidence type="ECO:0000313" key="3">
    <source>
        <dbReference type="EMBL" id="MFC7420105.1"/>
    </source>
</evidence>
<name>A0ABW2R259_9NEIS</name>
<reference evidence="4" key="1">
    <citation type="journal article" date="2019" name="Int. J. Syst. Evol. Microbiol.">
        <title>The Global Catalogue of Microorganisms (GCM) 10K type strain sequencing project: providing services to taxonomists for standard genome sequencing and annotation.</title>
        <authorList>
            <consortium name="The Broad Institute Genomics Platform"/>
            <consortium name="The Broad Institute Genome Sequencing Center for Infectious Disease"/>
            <person name="Wu L."/>
            <person name="Ma J."/>
        </authorList>
    </citation>
    <scope>NUCLEOTIDE SEQUENCE [LARGE SCALE GENOMIC DNA]</scope>
    <source>
        <strain evidence="4">CCUG 62945</strain>
    </source>
</reference>
<proteinExistence type="inferred from homology"/>
<dbReference type="PROSITE" id="PS51257">
    <property type="entry name" value="PROKAR_LIPOPROTEIN"/>
    <property type="match status" value="1"/>
</dbReference>
<organism evidence="3 4">
    <name type="scientific">Iodobacter arcticus</name>
    <dbReference type="NCBI Taxonomy" id="590593"/>
    <lineage>
        <taxon>Bacteria</taxon>
        <taxon>Pseudomonadati</taxon>
        <taxon>Pseudomonadota</taxon>
        <taxon>Betaproteobacteria</taxon>
        <taxon>Neisseriales</taxon>
        <taxon>Chitinibacteraceae</taxon>
        <taxon>Iodobacter</taxon>
    </lineage>
</organism>
<dbReference type="NCBIfam" id="TIGR01845">
    <property type="entry name" value="outer_NodT"/>
    <property type="match status" value="1"/>
</dbReference>
<comment type="caution">
    <text evidence="3">The sequence shown here is derived from an EMBL/GenBank/DDBJ whole genome shotgun (WGS) entry which is preliminary data.</text>
</comment>
<dbReference type="Gene3D" id="2.20.200.10">
    <property type="entry name" value="Outer membrane efflux proteins (OEP)"/>
    <property type="match status" value="1"/>
</dbReference>